<gene>
    <name evidence="2" type="ORF">C797_21778</name>
</gene>
<dbReference type="Proteomes" id="UP000032407">
    <property type="component" value="Unassembled WGS sequence"/>
</dbReference>
<evidence type="ECO:0000313" key="3">
    <source>
        <dbReference type="Proteomes" id="UP000032407"/>
    </source>
</evidence>
<dbReference type="InterPro" id="IPR006166">
    <property type="entry name" value="ERCC4_domain"/>
</dbReference>
<dbReference type="Pfam" id="PF02732">
    <property type="entry name" value="ERCC4"/>
    <property type="match status" value="1"/>
</dbReference>
<dbReference type="GO" id="GO:0006259">
    <property type="term" value="P:DNA metabolic process"/>
    <property type="evidence" value="ECO:0007669"/>
    <property type="project" value="UniProtKB-ARBA"/>
</dbReference>
<dbReference type="AlphaFoldDB" id="A0A9X0F613"/>
<proteinExistence type="predicted"/>
<dbReference type="RefSeq" id="WP_045352315.1">
    <property type="nucleotide sequence ID" value="NZ_KN849230.1"/>
</dbReference>
<dbReference type="SUPFAM" id="SSF52980">
    <property type="entry name" value="Restriction endonuclease-like"/>
    <property type="match status" value="1"/>
</dbReference>
<dbReference type="SMART" id="SM00891">
    <property type="entry name" value="ERCC4"/>
    <property type="match status" value="1"/>
</dbReference>
<name>A0A9X0F613_BACTU</name>
<feature type="non-terminal residue" evidence="2">
    <location>
        <position position="117"/>
    </location>
</feature>
<sequence length="117" mass="13508">MISFHYTDKEISNILKTLTIVIDTRENVNGHILDYLHQKGIPIKNQKLDTGDYGCMIPKNEELGIPRDIYLDSRVERKAHMDEITGNLQKNTQTAFENELIRSKEIPFTLIVEDLHG</sequence>
<feature type="domain" description="ERCC4" evidence="1">
    <location>
        <begin position="19"/>
        <end position="116"/>
    </location>
</feature>
<dbReference type="GO" id="GO:0003677">
    <property type="term" value="F:DNA binding"/>
    <property type="evidence" value="ECO:0007669"/>
    <property type="project" value="InterPro"/>
</dbReference>
<evidence type="ECO:0000313" key="2">
    <source>
        <dbReference type="EMBL" id="KIU72711.1"/>
    </source>
</evidence>
<dbReference type="EMBL" id="AMYJ01000090">
    <property type="protein sequence ID" value="KIU72711.1"/>
    <property type="molecule type" value="Genomic_DNA"/>
</dbReference>
<accession>A0A9X0F613</accession>
<reference evidence="2 3" key="1">
    <citation type="journal article" date="2015" name="Sci. Rep.">
        <title>The expression and crystallization of Cry65Aa require two C-termini, revealing a novel evolutionary strategy of Bacillus thuringiensis Cry proteins.</title>
        <authorList>
            <person name="Peng D.H."/>
            <person name="Pang C.Y."/>
            <person name="Wu H."/>
            <person name="Huang Q."/>
            <person name="Zheng J.S."/>
            <person name="Sun M."/>
        </authorList>
    </citation>
    <scope>NUCLEOTIDE SEQUENCE [LARGE SCALE GENOMIC DNA]</scope>
    <source>
        <strain evidence="2 3">Sbt003</strain>
    </source>
</reference>
<dbReference type="GO" id="GO:0004518">
    <property type="term" value="F:nuclease activity"/>
    <property type="evidence" value="ECO:0007669"/>
    <property type="project" value="InterPro"/>
</dbReference>
<protein>
    <recommendedName>
        <fullName evidence="1">ERCC4 domain-containing protein</fullName>
    </recommendedName>
</protein>
<organism evidence="2 3">
    <name type="scientific">Bacillus thuringiensis Sbt003</name>
    <dbReference type="NCBI Taxonomy" id="1235825"/>
    <lineage>
        <taxon>Bacteria</taxon>
        <taxon>Bacillati</taxon>
        <taxon>Bacillota</taxon>
        <taxon>Bacilli</taxon>
        <taxon>Bacillales</taxon>
        <taxon>Bacillaceae</taxon>
        <taxon>Bacillus</taxon>
        <taxon>Bacillus cereus group</taxon>
    </lineage>
</organism>
<dbReference type="Gene3D" id="3.40.50.10130">
    <property type="match status" value="1"/>
</dbReference>
<comment type="caution">
    <text evidence="2">The sequence shown here is derived from an EMBL/GenBank/DDBJ whole genome shotgun (WGS) entry which is preliminary data.</text>
</comment>
<dbReference type="InterPro" id="IPR011335">
    <property type="entry name" value="Restrct_endonuc-II-like"/>
</dbReference>
<evidence type="ECO:0000259" key="1">
    <source>
        <dbReference type="SMART" id="SM00891"/>
    </source>
</evidence>